<sequence length="349" mass="38425">MLSQLTLFALAGSAHAALRFGCSTITVQRLDPVVEPGKIPSAHVHQIVGGNAFNATMEGDIGEKGTCTTCAYTEDFSNYWTAVMYFRHENGSYKRVPQYPNAQLGTEGKDAPDIKAGMTIYYSQKDLNSNGNQFIRAFPPGFRMTVGSPSASTASYGQSHPGLRYTCLQTILTRGGETADFPTKPCPAGIMAIHHFPACWDGKNLDSPNHQDHMYATTKGGFQEAAPCPASHPVRVAQVAYETMWNTTVFKDMWPKNSNKQPFVWSFEGNGYGTHADYLFGWKGDSLQRAMNSTCMFHKCGSPGVQGILKTQTVAEMNNCAVKKMVDEDVDGWLDRLPGQDVMPMRFRD</sequence>
<accession>A0AAJ0BIZ8</accession>
<gene>
    <name evidence="3" type="ORF">QBC47DRAFT_420179</name>
</gene>
<keyword evidence="1" id="KW-0732">Signal</keyword>
<evidence type="ECO:0000313" key="3">
    <source>
        <dbReference type="EMBL" id="KAK1759140.1"/>
    </source>
</evidence>
<dbReference type="AlphaFoldDB" id="A0AAJ0BIZ8"/>
<protein>
    <recommendedName>
        <fullName evidence="2">DUF1996 domain-containing protein</fullName>
    </recommendedName>
</protein>
<dbReference type="PANTHER" id="PTHR43662">
    <property type="match status" value="1"/>
</dbReference>
<feature type="domain" description="DUF1996" evidence="2">
    <location>
        <begin position="31"/>
        <end position="282"/>
    </location>
</feature>
<evidence type="ECO:0000313" key="4">
    <source>
        <dbReference type="Proteomes" id="UP001239445"/>
    </source>
</evidence>
<feature type="chain" id="PRO_5042474906" description="DUF1996 domain-containing protein" evidence="1">
    <location>
        <begin position="17"/>
        <end position="349"/>
    </location>
</feature>
<feature type="signal peptide" evidence="1">
    <location>
        <begin position="1"/>
        <end position="16"/>
    </location>
</feature>
<name>A0AAJ0BIZ8_9PEZI</name>
<dbReference type="InterPro" id="IPR018535">
    <property type="entry name" value="DUF1996"/>
</dbReference>
<dbReference type="PANTHER" id="PTHR43662:SF5">
    <property type="entry name" value="DUF1996 DOMAIN-CONTAINING PROTEIN"/>
    <property type="match status" value="1"/>
</dbReference>
<organism evidence="3 4">
    <name type="scientific">Echria macrotheca</name>
    <dbReference type="NCBI Taxonomy" id="438768"/>
    <lineage>
        <taxon>Eukaryota</taxon>
        <taxon>Fungi</taxon>
        <taxon>Dikarya</taxon>
        <taxon>Ascomycota</taxon>
        <taxon>Pezizomycotina</taxon>
        <taxon>Sordariomycetes</taxon>
        <taxon>Sordariomycetidae</taxon>
        <taxon>Sordariales</taxon>
        <taxon>Schizotheciaceae</taxon>
        <taxon>Echria</taxon>
    </lineage>
</organism>
<reference evidence="3" key="1">
    <citation type="submission" date="2023-06" db="EMBL/GenBank/DDBJ databases">
        <title>Genome-scale phylogeny and comparative genomics of the fungal order Sordariales.</title>
        <authorList>
            <consortium name="Lawrence Berkeley National Laboratory"/>
            <person name="Hensen N."/>
            <person name="Bonometti L."/>
            <person name="Westerberg I."/>
            <person name="Brannstrom I.O."/>
            <person name="Guillou S."/>
            <person name="Cros-Aarteil S."/>
            <person name="Calhoun S."/>
            <person name="Haridas S."/>
            <person name="Kuo A."/>
            <person name="Mondo S."/>
            <person name="Pangilinan J."/>
            <person name="Riley R."/>
            <person name="Labutti K."/>
            <person name="Andreopoulos B."/>
            <person name="Lipzen A."/>
            <person name="Chen C."/>
            <person name="Yanf M."/>
            <person name="Daum C."/>
            <person name="Ng V."/>
            <person name="Clum A."/>
            <person name="Steindorff A."/>
            <person name="Ohm R."/>
            <person name="Martin F."/>
            <person name="Silar P."/>
            <person name="Natvig D."/>
            <person name="Lalanne C."/>
            <person name="Gautier V."/>
            <person name="Ament-Velasquez S.L."/>
            <person name="Kruys A."/>
            <person name="Hutchinson M.I."/>
            <person name="Powell A.J."/>
            <person name="Barry K."/>
            <person name="Miller A.N."/>
            <person name="Grigoriev I.V."/>
            <person name="Debuchy R."/>
            <person name="Gladieux P."/>
            <person name="Thoren M.H."/>
            <person name="Johannesson H."/>
        </authorList>
    </citation>
    <scope>NUCLEOTIDE SEQUENCE</scope>
    <source>
        <strain evidence="3">PSN4</strain>
    </source>
</reference>
<evidence type="ECO:0000256" key="1">
    <source>
        <dbReference type="SAM" id="SignalP"/>
    </source>
</evidence>
<proteinExistence type="predicted"/>
<dbReference type="Proteomes" id="UP001239445">
    <property type="component" value="Unassembled WGS sequence"/>
</dbReference>
<evidence type="ECO:0000259" key="2">
    <source>
        <dbReference type="Pfam" id="PF09362"/>
    </source>
</evidence>
<dbReference type="EMBL" id="MU839828">
    <property type="protein sequence ID" value="KAK1759140.1"/>
    <property type="molecule type" value="Genomic_DNA"/>
</dbReference>
<comment type="caution">
    <text evidence="3">The sequence shown here is derived from an EMBL/GenBank/DDBJ whole genome shotgun (WGS) entry which is preliminary data.</text>
</comment>
<dbReference type="Pfam" id="PF09362">
    <property type="entry name" value="DUF1996"/>
    <property type="match status" value="1"/>
</dbReference>
<keyword evidence="4" id="KW-1185">Reference proteome</keyword>